<feature type="compositionally biased region" description="Basic and acidic residues" evidence="1">
    <location>
        <begin position="79"/>
        <end position="89"/>
    </location>
</feature>
<feature type="compositionally biased region" description="Polar residues" evidence="1">
    <location>
        <begin position="105"/>
        <end position="117"/>
    </location>
</feature>
<feature type="compositionally biased region" description="Low complexity" evidence="1">
    <location>
        <begin position="63"/>
        <end position="76"/>
    </location>
</feature>
<protein>
    <submittedName>
        <fullName evidence="2">Uncharacterized protein</fullName>
    </submittedName>
</protein>
<accession>A0AAV4DQA4</accession>
<evidence type="ECO:0000256" key="1">
    <source>
        <dbReference type="SAM" id="MobiDB-lite"/>
    </source>
</evidence>
<dbReference type="AlphaFoldDB" id="A0AAV4DQA4"/>
<evidence type="ECO:0000313" key="3">
    <source>
        <dbReference type="Proteomes" id="UP000735302"/>
    </source>
</evidence>
<feature type="region of interest" description="Disordered" evidence="1">
    <location>
        <begin position="60"/>
        <end position="117"/>
    </location>
</feature>
<dbReference type="EMBL" id="BLXT01008183">
    <property type="protein sequence ID" value="GFO46389.1"/>
    <property type="molecule type" value="Genomic_DNA"/>
</dbReference>
<keyword evidence="3" id="KW-1185">Reference proteome</keyword>
<evidence type="ECO:0000313" key="2">
    <source>
        <dbReference type="EMBL" id="GFO46389.1"/>
    </source>
</evidence>
<name>A0AAV4DQA4_9GAST</name>
<gene>
    <name evidence="2" type="ORF">PoB_007289400</name>
</gene>
<sequence>MPSEKRTEFCSAVLWTDTPKCSNFNHLFLQPLSAFYQYIKQKCNFKGNILGFLPHTGHFTLDEPGPQEQIEQQETLEPQEEREKQEPRGPQEQLEQQEHGDHRNNLSNRSTGTTRTS</sequence>
<comment type="caution">
    <text evidence="2">The sequence shown here is derived from an EMBL/GenBank/DDBJ whole genome shotgun (WGS) entry which is preliminary data.</text>
</comment>
<dbReference type="Proteomes" id="UP000735302">
    <property type="component" value="Unassembled WGS sequence"/>
</dbReference>
<proteinExistence type="predicted"/>
<reference evidence="2 3" key="1">
    <citation type="journal article" date="2021" name="Elife">
        <title>Chloroplast acquisition without the gene transfer in kleptoplastic sea slugs, Plakobranchus ocellatus.</title>
        <authorList>
            <person name="Maeda T."/>
            <person name="Takahashi S."/>
            <person name="Yoshida T."/>
            <person name="Shimamura S."/>
            <person name="Takaki Y."/>
            <person name="Nagai Y."/>
            <person name="Toyoda A."/>
            <person name="Suzuki Y."/>
            <person name="Arimoto A."/>
            <person name="Ishii H."/>
            <person name="Satoh N."/>
            <person name="Nishiyama T."/>
            <person name="Hasebe M."/>
            <person name="Maruyama T."/>
            <person name="Minagawa J."/>
            <person name="Obokata J."/>
            <person name="Shigenobu S."/>
        </authorList>
    </citation>
    <scope>NUCLEOTIDE SEQUENCE [LARGE SCALE GENOMIC DNA]</scope>
</reference>
<organism evidence="2 3">
    <name type="scientific">Plakobranchus ocellatus</name>
    <dbReference type="NCBI Taxonomy" id="259542"/>
    <lineage>
        <taxon>Eukaryota</taxon>
        <taxon>Metazoa</taxon>
        <taxon>Spiralia</taxon>
        <taxon>Lophotrochozoa</taxon>
        <taxon>Mollusca</taxon>
        <taxon>Gastropoda</taxon>
        <taxon>Heterobranchia</taxon>
        <taxon>Euthyneura</taxon>
        <taxon>Panpulmonata</taxon>
        <taxon>Sacoglossa</taxon>
        <taxon>Placobranchoidea</taxon>
        <taxon>Plakobranchidae</taxon>
        <taxon>Plakobranchus</taxon>
    </lineage>
</organism>